<keyword evidence="3" id="KW-1185">Reference proteome</keyword>
<evidence type="ECO:0000256" key="1">
    <source>
        <dbReference type="SAM" id="MobiDB-lite"/>
    </source>
</evidence>
<feature type="region of interest" description="Disordered" evidence="1">
    <location>
        <begin position="34"/>
        <end position="64"/>
    </location>
</feature>
<sequence>MKNLLALLTVVALGTGCAVHLPVQRRSVQAVQPAASARKCPPGHQWSDGTCHDTGKGRERARQR</sequence>
<dbReference type="HOGENOM" id="CLU_2857828_0_0_7"/>
<proteinExistence type="predicted"/>
<protein>
    <recommendedName>
        <fullName evidence="4">Lipoprotein</fullName>
    </recommendedName>
</protein>
<evidence type="ECO:0000313" key="2">
    <source>
        <dbReference type="EMBL" id="ACL65826.1"/>
    </source>
</evidence>
<organism evidence="2 3">
    <name type="scientific">Anaeromyxobacter dehalogenans (strain ATCC BAA-258 / DSM 21875 / 2CP-1)</name>
    <dbReference type="NCBI Taxonomy" id="455488"/>
    <lineage>
        <taxon>Bacteria</taxon>
        <taxon>Pseudomonadati</taxon>
        <taxon>Myxococcota</taxon>
        <taxon>Myxococcia</taxon>
        <taxon>Myxococcales</taxon>
        <taxon>Cystobacterineae</taxon>
        <taxon>Anaeromyxobacteraceae</taxon>
        <taxon>Anaeromyxobacter</taxon>
    </lineage>
</organism>
<dbReference type="RefSeq" id="WP_012633622.1">
    <property type="nucleotide sequence ID" value="NC_011891.1"/>
</dbReference>
<evidence type="ECO:0008006" key="4">
    <source>
        <dbReference type="Google" id="ProtNLM"/>
    </source>
</evidence>
<reference evidence="2" key="1">
    <citation type="submission" date="2009-01" db="EMBL/GenBank/DDBJ databases">
        <title>Complete sequence of Anaeromyxobacter dehalogenans 2CP-1.</title>
        <authorList>
            <consortium name="US DOE Joint Genome Institute"/>
            <person name="Lucas S."/>
            <person name="Copeland A."/>
            <person name="Lapidus A."/>
            <person name="Glavina del Rio T."/>
            <person name="Dalin E."/>
            <person name="Tice H."/>
            <person name="Bruce D."/>
            <person name="Goodwin L."/>
            <person name="Pitluck S."/>
            <person name="Saunders E."/>
            <person name="Brettin T."/>
            <person name="Detter J.C."/>
            <person name="Han C."/>
            <person name="Larimer F."/>
            <person name="Land M."/>
            <person name="Hauser L."/>
            <person name="Kyrpides N."/>
            <person name="Ovchinnikova G."/>
            <person name="Beliaev A.S."/>
            <person name="Richardson P."/>
        </authorList>
    </citation>
    <scope>NUCLEOTIDE SEQUENCE</scope>
    <source>
        <strain evidence="2">2CP-1</strain>
    </source>
</reference>
<accession>B8JC86</accession>
<feature type="compositionally biased region" description="Basic and acidic residues" evidence="1">
    <location>
        <begin position="50"/>
        <end position="64"/>
    </location>
</feature>
<dbReference type="AlphaFoldDB" id="B8JC86"/>
<name>B8JC86_ANAD2</name>
<dbReference type="Proteomes" id="UP000007089">
    <property type="component" value="Chromosome"/>
</dbReference>
<dbReference type="PROSITE" id="PS51257">
    <property type="entry name" value="PROKAR_LIPOPROTEIN"/>
    <property type="match status" value="1"/>
</dbReference>
<dbReference type="EMBL" id="CP001359">
    <property type="protein sequence ID" value="ACL65826.1"/>
    <property type="molecule type" value="Genomic_DNA"/>
</dbReference>
<evidence type="ECO:0000313" key="3">
    <source>
        <dbReference type="Proteomes" id="UP000007089"/>
    </source>
</evidence>
<dbReference type="KEGG" id="acp:A2cp1_2488"/>
<gene>
    <name evidence="2" type="ordered locus">A2cp1_2488</name>
</gene>